<keyword evidence="1" id="KW-0456">Lyase</keyword>
<keyword evidence="2" id="KW-1185">Reference proteome</keyword>
<gene>
    <name evidence="1" type="ORF">IBL26_15760</name>
</gene>
<reference evidence="1 2" key="1">
    <citation type="journal article" date="2013" name="Int. J. Syst. Evol. Microbiol.">
        <title>Roseomonas aerophila sp. nov., isolated from air.</title>
        <authorList>
            <person name="Kim S.J."/>
            <person name="Weon H.Y."/>
            <person name="Ahn J.H."/>
            <person name="Hong S.B."/>
            <person name="Seok S.J."/>
            <person name="Whang K.S."/>
            <person name="Kwon S.W."/>
        </authorList>
    </citation>
    <scope>NUCLEOTIDE SEQUENCE [LARGE SCALE GENOMIC DNA]</scope>
    <source>
        <strain evidence="1 2">NBRC 108923</strain>
    </source>
</reference>
<proteinExistence type="predicted"/>
<dbReference type="GO" id="GO:0016829">
    <property type="term" value="F:lyase activity"/>
    <property type="evidence" value="ECO:0007669"/>
    <property type="project" value="UniProtKB-KW"/>
</dbReference>
<evidence type="ECO:0000313" key="2">
    <source>
        <dbReference type="Proteomes" id="UP000626026"/>
    </source>
</evidence>
<dbReference type="EMBL" id="JACTVA010000030">
    <property type="protein sequence ID" value="MBC9208301.1"/>
    <property type="molecule type" value="Genomic_DNA"/>
</dbReference>
<comment type="caution">
    <text evidence="1">The sequence shown here is derived from an EMBL/GenBank/DDBJ whole genome shotgun (WGS) entry which is preliminary data.</text>
</comment>
<evidence type="ECO:0000313" key="1">
    <source>
        <dbReference type="EMBL" id="MBC9208301.1"/>
    </source>
</evidence>
<organism evidence="1 2">
    <name type="scientific">Teichococcus aerophilus</name>
    <dbReference type="NCBI Taxonomy" id="1224513"/>
    <lineage>
        <taxon>Bacteria</taxon>
        <taxon>Pseudomonadati</taxon>
        <taxon>Pseudomonadota</taxon>
        <taxon>Alphaproteobacteria</taxon>
        <taxon>Acetobacterales</taxon>
        <taxon>Roseomonadaceae</taxon>
        <taxon>Roseomonas</taxon>
    </lineage>
</organism>
<dbReference type="Proteomes" id="UP000626026">
    <property type="component" value="Unassembled WGS sequence"/>
</dbReference>
<dbReference type="Gene3D" id="3.20.20.60">
    <property type="entry name" value="Phosphoenolpyruvate-binding domains"/>
    <property type="match status" value="1"/>
</dbReference>
<accession>A0ABR7RPT4</accession>
<sequence length="37" mass="3983">EGRGSFALDGKMIDIPIVRRAEALLARADAITRRTAA</sequence>
<dbReference type="InterPro" id="IPR040442">
    <property type="entry name" value="Pyrv_kinase-like_dom_sf"/>
</dbReference>
<feature type="non-terminal residue" evidence="1">
    <location>
        <position position="1"/>
    </location>
</feature>
<name>A0ABR7RPT4_9PROT</name>
<protein>
    <submittedName>
        <fullName evidence="1">CoA ester lyase</fullName>
    </submittedName>
</protein>